<dbReference type="Gene3D" id="3.30.950.30">
    <property type="entry name" value="Schlafen, AAA domain"/>
    <property type="match status" value="1"/>
</dbReference>
<accession>A0A0F9SNH0</accession>
<dbReference type="Pfam" id="PF04326">
    <property type="entry name" value="SLFN_AlbA_2"/>
    <property type="match status" value="1"/>
</dbReference>
<dbReference type="PANTHER" id="PTHR30595">
    <property type="entry name" value="GLPR-RELATED TRANSCRIPTIONAL REPRESSOR"/>
    <property type="match status" value="1"/>
</dbReference>
<dbReference type="AlphaFoldDB" id="A0A0F9SNH0"/>
<feature type="domain" description="Schlafen AlbA-2" evidence="2">
    <location>
        <begin position="118"/>
        <end position="253"/>
    </location>
</feature>
<dbReference type="EMBL" id="LAZR01000446">
    <property type="protein sequence ID" value="KKN68544.1"/>
    <property type="molecule type" value="Genomic_DNA"/>
</dbReference>
<reference evidence="3" key="1">
    <citation type="journal article" date="2015" name="Nature">
        <title>Complex archaea that bridge the gap between prokaryotes and eukaryotes.</title>
        <authorList>
            <person name="Spang A."/>
            <person name="Saw J.H."/>
            <person name="Jorgensen S.L."/>
            <person name="Zaremba-Niedzwiedzka K."/>
            <person name="Martijn J."/>
            <person name="Lind A.E."/>
            <person name="van Eijk R."/>
            <person name="Schleper C."/>
            <person name="Guy L."/>
            <person name="Ettema T.J."/>
        </authorList>
    </citation>
    <scope>NUCLEOTIDE SEQUENCE</scope>
</reference>
<keyword evidence="1" id="KW-0472">Membrane</keyword>
<evidence type="ECO:0000259" key="2">
    <source>
        <dbReference type="Pfam" id="PF04326"/>
    </source>
</evidence>
<gene>
    <name evidence="3" type="ORF">LCGC14_0450350</name>
</gene>
<keyword evidence="1" id="KW-0812">Transmembrane</keyword>
<dbReference type="InterPro" id="IPR007421">
    <property type="entry name" value="Schlafen_AlbA_2_dom"/>
</dbReference>
<dbReference type="InterPro" id="IPR038461">
    <property type="entry name" value="Schlafen_AlbA_2_dom_sf"/>
</dbReference>
<comment type="caution">
    <text evidence="3">The sequence shown here is derived from an EMBL/GenBank/DDBJ whole genome shotgun (WGS) entry which is preliminary data.</text>
</comment>
<evidence type="ECO:0000256" key="1">
    <source>
        <dbReference type="SAM" id="Phobius"/>
    </source>
</evidence>
<dbReference type="PANTHER" id="PTHR30595:SF6">
    <property type="entry name" value="SCHLAFEN ALBA-2 DOMAIN-CONTAINING PROTEIN"/>
    <property type="match status" value="1"/>
</dbReference>
<evidence type="ECO:0000313" key="3">
    <source>
        <dbReference type="EMBL" id="KKN68544.1"/>
    </source>
</evidence>
<feature type="transmembrane region" description="Helical" evidence="1">
    <location>
        <begin position="20"/>
        <end position="45"/>
    </location>
</feature>
<sequence length="267" mass="30076">MKPSNGMDNQKRGVLTRQGLLIAAAIGFVVGIIIIQPLGISLFQYDQGGDTGKWSFLFKNAVGQALGFGDMDQILKNILFGIMGSSLALMFYTRKTIFRLNREKVGVTLIRELLDKGENHEVEFKSTLRWDLRQGKVNKALEMVVAKTIAGFMNTEGGHLIIGVDDEGRIVGLEQDYGTLKKPGKDGFEQYIMQLVSVNLGTHFCPLAKVAFYEFKERDICYVRVHKSQKPVYLDLGDRSHFFIRTGNGTRELDMPEAMDYMEIHLN</sequence>
<feature type="transmembrane region" description="Helical" evidence="1">
    <location>
        <begin position="74"/>
        <end position="92"/>
    </location>
</feature>
<protein>
    <recommendedName>
        <fullName evidence="2">Schlafen AlbA-2 domain-containing protein</fullName>
    </recommendedName>
</protein>
<name>A0A0F9SNH0_9ZZZZ</name>
<organism evidence="3">
    <name type="scientific">marine sediment metagenome</name>
    <dbReference type="NCBI Taxonomy" id="412755"/>
    <lineage>
        <taxon>unclassified sequences</taxon>
        <taxon>metagenomes</taxon>
        <taxon>ecological metagenomes</taxon>
    </lineage>
</organism>
<keyword evidence="1" id="KW-1133">Transmembrane helix</keyword>
<proteinExistence type="predicted"/>